<reference evidence="3 4" key="1">
    <citation type="submission" date="2019-09" db="EMBL/GenBank/DDBJ databases">
        <title>The hologenome of the rock-dwelling lichen Lasallia pustulata.</title>
        <authorList>
            <person name="Greshake Tzovaras B."/>
            <person name="Segers F."/>
            <person name="Bicker A."/>
            <person name="Dal Grande F."/>
            <person name="Otte J."/>
            <person name="Hankeln T."/>
            <person name="Schmitt I."/>
            <person name="Ebersberger I."/>
        </authorList>
    </citation>
    <scope>NUCLEOTIDE SEQUENCE [LARGE SCALE GENOMIC DNA]</scope>
    <source>
        <strain evidence="3">A1-1</strain>
    </source>
</reference>
<proteinExistence type="predicted"/>
<dbReference type="Gene3D" id="3.30.710.10">
    <property type="entry name" value="Potassium Channel Kv1.1, Chain A"/>
    <property type="match status" value="2"/>
</dbReference>
<dbReference type="SUPFAM" id="SSF54695">
    <property type="entry name" value="POZ domain"/>
    <property type="match status" value="1"/>
</dbReference>
<dbReference type="EMBL" id="VXIT01000006">
    <property type="protein sequence ID" value="KAA6411919.1"/>
    <property type="molecule type" value="Genomic_DNA"/>
</dbReference>
<name>A0A5M8PQV6_9LECA</name>
<accession>A0A5M8PQV6</accession>
<feature type="region of interest" description="Disordered" evidence="1">
    <location>
        <begin position="425"/>
        <end position="463"/>
    </location>
</feature>
<gene>
    <name evidence="3" type="ORF">FRX48_04069</name>
</gene>
<dbReference type="PANTHER" id="PTHR31758:SF2">
    <property type="entry name" value="BTB_POZ DOMAIN-CONTAINING PROTEIN YLR108C"/>
    <property type="match status" value="1"/>
</dbReference>
<dbReference type="GO" id="GO:0051260">
    <property type="term" value="P:protein homooligomerization"/>
    <property type="evidence" value="ECO:0007669"/>
    <property type="project" value="InterPro"/>
</dbReference>
<dbReference type="PANTHER" id="PTHR31758">
    <property type="entry name" value="BTB/POZ DOMAIN-CONTAINING PROTEIN YLR108C"/>
    <property type="match status" value="1"/>
</dbReference>
<dbReference type="OrthoDB" id="2414723at2759"/>
<sequence>MAASRASETRPNKAAGEPPRVLRHRSSENLENGAQGLPAEKGFPIQVGSEMFKLSGASIMSDAPSYFSKFFEEQLRQNDYDSGAVRTLFIDRDPVTFRDIALHLQGYYVLPRDSIHFVKLFTDAQFYSLPRLIAQLSDTETFVRIGDRNFQIPRDIFSSPGDSPNFFSLGFAVFFTTPGEVFPGLDRQGLLRPPAVIPPSVPNRSAEVFDELLHVLQGYPIHIRNEEHRAELLRDCRYFHLRGLEQKLISHHISYNIPRGKSEIVIGLEDIRQSGISFVADASPSDRPPLSGWVNYARPFVDETAYELIVEVGSESTQIDLARMRADFHGVPKSKITSLFNVVANKMNLPTNLPLGLTLASGGAASLPVSLGNTPLSDAQVKICIEHDAHIVLDGDEYYPDPDTADHDAAPDLLDLPLTNARSSLGFGSDSGLTPTPHPGSACASQYSRSPGRPPPRKRKRRGSLLEFGEWVVTRGQWRLRVQPRGMGGGGSRWCSWR</sequence>
<evidence type="ECO:0000259" key="2">
    <source>
        <dbReference type="Pfam" id="PF02214"/>
    </source>
</evidence>
<evidence type="ECO:0000313" key="3">
    <source>
        <dbReference type="EMBL" id="KAA6411919.1"/>
    </source>
</evidence>
<dbReference type="CDD" id="cd18316">
    <property type="entry name" value="BTB_POZ_KCTD-like"/>
    <property type="match status" value="1"/>
</dbReference>
<dbReference type="InterPro" id="IPR003131">
    <property type="entry name" value="T1-type_BTB"/>
</dbReference>
<dbReference type="AlphaFoldDB" id="A0A5M8PQV6"/>
<feature type="domain" description="Potassium channel tetramerisation-type BTB" evidence="2">
    <location>
        <begin position="45"/>
        <end position="133"/>
    </location>
</feature>
<evidence type="ECO:0000256" key="1">
    <source>
        <dbReference type="SAM" id="MobiDB-lite"/>
    </source>
</evidence>
<dbReference type="InterPro" id="IPR011333">
    <property type="entry name" value="SKP1/BTB/POZ_sf"/>
</dbReference>
<evidence type="ECO:0000313" key="4">
    <source>
        <dbReference type="Proteomes" id="UP000324767"/>
    </source>
</evidence>
<protein>
    <recommendedName>
        <fullName evidence="2">Potassium channel tetramerisation-type BTB domain-containing protein</fullName>
    </recommendedName>
</protein>
<dbReference type="Proteomes" id="UP000324767">
    <property type="component" value="Unassembled WGS sequence"/>
</dbReference>
<dbReference type="Pfam" id="PF02214">
    <property type="entry name" value="BTB_2"/>
    <property type="match status" value="1"/>
</dbReference>
<organism evidence="3 4">
    <name type="scientific">Lasallia pustulata</name>
    <dbReference type="NCBI Taxonomy" id="136370"/>
    <lineage>
        <taxon>Eukaryota</taxon>
        <taxon>Fungi</taxon>
        <taxon>Dikarya</taxon>
        <taxon>Ascomycota</taxon>
        <taxon>Pezizomycotina</taxon>
        <taxon>Lecanoromycetes</taxon>
        <taxon>OSLEUM clade</taxon>
        <taxon>Umbilicariomycetidae</taxon>
        <taxon>Umbilicariales</taxon>
        <taxon>Umbilicariaceae</taxon>
        <taxon>Lasallia</taxon>
    </lineage>
</organism>
<comment type="caution">
    <text evidence="3">The sequence shown here is derived from an EMBL/GenBank/DDBJ whole genome shotgun (WGS) entry which is preliminary data.</text>
</comment>
<feature type="region of interest" description="Disordered" evidence="1">
    <location>
        <begin position="1"/>
        <end position="25"/>
    </location>
</feature>